<feature type="transmembrane region" description="Helical" evidence="8">
    <location>
        <begin position="144"/>
        <end position="164"/>
    </location>
</feature>
<evidence type="ECO:0000256" key="4">
    <source>
        <dbReference type="ARBA" id="ARBA00022475"/>
    </source>
</evidence>
<comment type="subcellular location">
    <subcellularLocation>
        <location evidence="1">Cell membrane</location>
        <topology evidence="1">Multi-pass membrane protein</topology>
    </subcellularLocation>
</comment>
<feature type="transmembrane region" description="Helical" evidence="8">
    <location>
        <begin position="303"/>
        <end position="322"/>
    </location>
</feature>
<organism evidence="9 10">
    <name type="scientific">Roseburia intestinalis</name>
    <dbReference type="NCBI Taxonomy" id="166486"/>
    <lineage>
        <taxon>Bacteria</taxon>
        <taxon>Bacillati</taxon>
        <taxon>Bacillota</taxon>
        <taxon>Clostridia</taxon>
        <taxon>Lachnospirales</taxon>
        <taxon>Lachnospiraceae</taxon>
        <taxon>Roseburia</taxon>
    </lineage>
</organism>
<evidence type="ECO:0000256" key="6">
    <source>
        <dbReference type="ARBA" id="ARBA00022989"/>
    </source>
</evidence>
<dbReference type="STRING" id="166486.ERS852572_02270"/>
<name>A0A173UUR6_9FIRM</name>
<comment type="similarity">
    <text evidence="2">Belongs to the binding-protein-dependent transport system permease family. FecCD subfamily.</text>
</comment>
<feature type="transmembrane region" description="Helical" evidence="8">
    <location>
        <begin position="194"/>
        <end position="213"/>
    </location>
</feature>
<evidence type="ECO:0000256" key="8">
    <source>
        <dbReference type="SAM" id="Phobius"/>
    </source>
</evidence>
<dbReference type="InterPro" id="IPR000522">
    <property type="entry name" value="ABC_transptr_permease_BtuC"/>
</dbReference>
<evidence type="ECO:0000313" key="9">
    <source>
        <dbReference type="EMBL" id="CUN17358.1"/>
    </source>
</evidence>
<dbReference type="GeneID" id="61431557"/>
<dbReference type="FunFam" id="1.10.3470.10:FF:000001">
    <property type="entry name" value="Vitamin B12 ABC transporter permease BtuC"/>
    <property type="match status" value="1"/>
</dbReference>
<dbReference type="OrthoDB" id="9792889at2"/>
<dbReference type="Proteomes" id="UP000095350">
    <property type="component" value="Unassembled WGS sequence"/>
</dbReference>
<dbReference type="RefSeq" id="WP_006856809.1">
    <property type="nucleotide sequence ID" value="NZ_CABIYH010000016.1"/>
</dbReference>
<feature type="transmembrane region" description="Helical" evidence="8">
    <location>
        <begin position="61"/>
        <end position="80"/>
    </location>
</feature>
<dbReference type="CDD" id="cd06550">
    <property type="entry name" value="TM_ABC_iron-siderophores_like"/>
    <property type="match status" value="1"/>
</dbReference>
<protein>
    <submittedName>
        <fullName evidence="9">Probable siderophore transport system permease protein yfhA</fullName>
    </submittedName>
</protein>
<proteinExistence type="inferred from homology"/>
<feature type="transmembrane region" description="Helical" evidence="8">
    <location>
        <begin position="233"/>
        <end position="260"/>
    </location>
</feature>
<dbReference type="Gene3D" id="1.10.3470.10">
    <property type="entry name" value="ABC transporter involved in vitamin B12 uptake, BtuC"/>
    <property type="match status" value="1"/>
</dbReference>
<keyword evidence="7 8" id="KW-0472">Membrane</keyword>
<evidence type="ECO:0000313" key="10">
    <source>
        <dbReference type="Proteomes" id="UP000095350"/>
    </source>
</evidence>
<dbReference type="PANTHER" id="PTHR30472:SF24">
    <property type="entry name" value="FERRIC ENTEROBACTIN TRANSPORT SYSTEM PERMEASE PROTEIN FEPG"/>
    <property type="match status" value="1"/>
</dbReference>
<dbReference type="GO" id="GO:0033214">
    <property type="term" value="P:siderophore-iron import into cell"/>
    <property type="evidence" value="ECO:0007669"/>
    <property type="project" value="TreeGrafter"/>
</dbReference>
<keyword evidence="4" id="KW-1003">Cell membrane</keyword>
<dbReference type="PaxDb" id="166486-ERS852572_02270"/>
<accession>A0A173UUR6</accession>
<evidence type="ECO:0000256" key="2">
    <source>
        <dbReference type="ARBA" id="ARBA00007935"/>
    </source>
</evidence>
<feature type="transmembrane region" description="Helical" evidence="8">
    <location>
        <begin position="272"/>
        <end position="297"/>
    </location>
</feature>
<reference evidence="9 10" key="1">
    <citation type="submission" date="2015-09" db="EMBL/GenBank/DDBJ databases">
        <authorList>
            <consortium name="Pathogen Informatics"/>
        </authorList>
    </citation>
    <scope>NUCLEOTIDE SEQUENCE [LARGE SCALE GENOMIC DNA]</scope>
    <source>
        <strain evidence="9 10">2789STDY5834960</strain>
    </source>
</reference>
<keyword evidence="5 8" id="KW-0812">Transmembrane</keyword>
<evidence type="ECO:0000256" key="7">
    <source>
        <dbReference type="ARBA" id="ARBA00023136"/>
    </source>
</evidence>
<keyword evidence="3" id="KW-0813">Transport</keyword>
<dbReference type="GO" id="GO:0022857">
    <property type="term" value="F:transmembrane transporter activity"/>
    <property type="evidence" value="ECO:0007669"/>
    <property type="project" value="InterPro"/>
</dbReference>
<keyword evidence="6 8" id="KW-1133">Transmembrane helix</keyword>
<feature type="transmembrane region" description="Helical" evidence="8">
    <location>
        <begin position="92"/>
        <end position="111"/>
    </location>
</feature>
<dbReference type="Pfam" id="PF01032">
    <property type="entry name" value="FecCD"/>
    <property type="match status" value="1"/>
</dbReference>
<dbReference type="PANTHER" id="PTHR30472">
    <property type="entry name" value="FERRIC ENTEROBACTIN TRANSPORT SYSTEM PERMEASE PROTEIN"/>
    <property type="match status" value="1"/>
</dbReference>
<gene>
    <name evidence="9" type="primary">yfhA_2</name>
    <name evidence="9" type="ORF">ERS852572_02270</name>
</gene>
<evidence type="ECO:0000256" key="5">
    <source>
        <dbReference type="ARBA" id="ARBA00022692"/>
    </source>
</evidence>
<feature type="transmembrane region" description="Helical" evidence="8">
    <location>
        <begin position="117"/>
        <end position="137"/>
    </location>
</feature>
<dbReference type="SUPFAM" id="SSF81345">
    <property type="entry name" value="ABC transporter involved in vitamin B12 uptake, BtuC"/>
    <property type="match status" value="1"/>
</dbReference>
<sequence>MKKHKSITILLMCMLLLVSVCAGILFGSVNIAFKDILNCLTGADRSSTSYILITTVRIPRLLGGLFAGIGLSCSGVILQGVMNNSLASPSTIGVNSGSGFAVMLAMIFFPANSFTLPVFAFCGALITTLLIFFLAALSDSSRTTIILAGITVSSFLSAGINTIKLLNTDITVNLTSFLIGSLSGLTLSRLILPCLCIAIAFFVSLFLAQPLNMLGLGDDIARSLGLRVSLTRFLLLSLASILAGCVVSFAGLLGFIGLIIPHICRRLFGNDARFLLPCSALLGGSFVLLCDLLGRILFSPFELPAGIIMSFVGGPFFLYLLLKKKGGRRVHA</sequence>
<evidence type="ECO:0000256" key="3">
    <source>
        <dbReference type="ARBA" id="ARBA00022448"/>
    </source>
</evidence>
<evidence type="ECO:0000256" key="1">
    <source>
        <dbReference type="ARBA" id="ARBA00004651"/>
    </source>
</evidence>
<feature type="transmembrane region" description="Helical" evidence="8">
    <location>
        <begin position="170"/>
        <end position="187"/>
    </location>
</feature>
<dbReference type="EMBL" id="CYXZ01000016">
    <property type="protein sequence ID" value="CUN17358.1"/>
    <property type="molecule type" value="Genomic_DNA"/>
</dbReference>
<dbReference type="AlphaFoldDB" id="A0A173UUR6"/>
<dbReference type="GO" id="GO:0005886">
    <property type="term" value="C:plasma membrane"/>
    <property type="evidence" value="ECO:0007669"/>
    <property type="project" value="UniProtKB-SubCell"/>
</dbReference>
<dbReference type="InterPro" id="IPR037294">
    <property type="entry name" value="ABC_BtuC-like"/>
</dbReference>